<sequence>MPILKNLIVSLIVLLLLTYGRVEANHEQKMKANDGGQSSGIAKMGKNSLWGGLCRKVPVGIETEFVQEGLWDLLCSLQLCATRNLRQSTPLPVLLCHDYAWRKAQMSLKLAKKTSMCSYVVYG</sequence>
<keyword evidence="3" id="KW-1185">Reference proteome</keyword>
<evidence type="ECO:0000313" key="3">
    <source>
        <dbReference type="Proteomes" id="UP000325081"/>
    </source>
</evidence>
<evidence type="ECO:0000313" key="2">
    <source>
        <dbReference type="EMBL" id="GER27745.1"/>
    </source>
</evidence>
<dbReference type="Proteomes" id="UP000325081">
    <property type="component" value="Unassembled WGS sequence"/>
</dbReference>
<reference evidence="3" key="1">
    <citation type="journal article" date="2019" name="Curr. Biol.">
        <title>Genome Sequence of Striga asiatica Provides Insight into the Evolution of Plant Parasitism.</title>
        <authorList>
            <person name="Yoshida S."/>
            <person name="Kim S."/>
            <person name="Wafula E.K."/>
            <person name="Tanskanen J."/>
            <person name="Kim Y.M."/>
            <person name="Honaas L."/>
            <person name="Yang Z."/>
            <person name="Spallek T."/>
            <person name="Conn C.E."/>
            <person name="Ichihashi Y."/>
            <person name="Cheong K."/>
            <person name="Cui S."/>
            <person name="Der J.P."/>
            <person name="Gundlach H."/>
            <person name="Jiao Y."/>
            <person name="Hori C."/>
            <person name="Ishida J.K."/>
            <person name="Kasahara H."/>
            <person name="Kiba T."/>
            <person name="Kim M.S."/>
            <person name="Koo N."/>
            <person name="Laohavisit A."/>
            <person name="Lee Y.H."/>
            <person name="Lumba S."/>
            <person name="McCourt P."/>
            <person name="Mortimer J.C."/>
            <person name="Mutuku J.M."/>
            <person name="Nomura T."/>
            <person name="Sasaki-Sekimoto Y."/>
            <person name="Seto Y."/>
            <person name="Wang Y."/>
            <person name="Wakatake T."/>
            <person name="Sakakibara H."/>
            <person name="Demura T."/>
            <person name="Yamaguchi S."/>
            <person name="Yoneyama K."/>
            <person name="Manabe R.I."/>
            <person name="Nelson D.C."/>
            <person name="Schulman A.H."/>
            <person name="Timko M.P."/>
            <person name="dePamphilis C.W."/>
            <person name="Choi D."/>
            <person name="Shirasu K."/>
        </authorList>
    </citation>
    <scope>NUCLEOTIDE SEQUENCE [LARGE SCALE GENOMIC DNA]</scope>
    <source>
        <strain evidence="3">cv. UVA1</strain>
    </source>
</reference>
<evidence type="ECO:0000256" key="1">
    <source>
        <dbReference type="SAM" id="SignalP"/>
    </source>
</evidence>
<feature type="chain" id="PRO_5022894992" evidence="1">
    <location>
        <begin position="25"/>
        <end position="123"/>
    </location>
</feature>
<dbReference type="OrthoDB" id="10578609at2759"/>
<dbReference type="EMBL" id="BKCP01002224">
    <property type="protein sequence ID" value="GER27745.1"/>
    <property type="molecule type" value="Genomic_DNA"/>
</dbReference>
<keyword evidence="2" id="KW-0675">Receptor</keyword>
<comment type="caution">
    <text evidence="2">The sequence shown here is derived from an EMBL/GenBank/DDBJ whole genome shotgun (WGS) entry which is preliminary data.</text>
</comment>
<keyword evidence="1" id="KW-0732">Signal</keyword>
<dbReference type="AlphaFoldDB" id="A0A5A7P4H5"/>
<name>A0A5A7P4H5_STRAF</name>
<accession>A0A5A7P4H5</accession>
<proteinExistence type="predicted"/>
<feature type="signal peptide" evidence="1">
    <location>
        <begin position="1"/>
        <end position="24"/>
    </location>
</feature>
<gene>
    <name evidence="2" type="ORF">STAS_03481</name>
</gene>
<protein>
    <submittedName>
        <fullName evidence="2">Peroxisomal targeting signal 2 receptor</fullName>
    </submittedName>
</protein>
<organism evidence="2 3">
    <name type="scientific">Striga asiatica</name>
    <name type="common">Asiatic witchweed</name>
    <name type="synonym">Buchnera asiatica</name>
    <dbReference type="NCBI Taxonomy" id="4170"/>
    <lineage>
        <taxon>Eukaryota</taxon>
        <taxon>Viridiplantae</taxon>
        <taxon>Streptophyta</taxon>
        <taxon>Embryophyta</taxon>
        <taxon>Tracheophyta</taxon>
        <taxon>Spermatophyta</taxon>
        <taxon>Magnoliopsida</taxon>
        <taxon>eudicotyledons</taxon>
        <taxon>Gunneridae</taxon>
        <taxon>Pentapetalae</taxon>
        <taxon>asterids</taxon>
        <taxon>lamiids</taxon>
        <taxon>Lamiales</taxon>
        <taxon>Orobanchaceae</taxon>
        <taxon>Buchnereae</taxon>
        <taxon>Striga</taxon>
    </lineage>
</organism>